<organism evidence="6 7">
    <name type="scientific">Mauremys mutica</name>
    <name type="common">yellowpond turtle</name>
    <dbReference type="NCBI Taxonomy" id="74926"/>
    <lineage>
        <taxon>Eukaryota</taxon>
        <taxon>Metazoa</taxon>
        <taxon>Chordata</taxon>
        <taxon>Craniata</taxon>
        <taxon>Vertebrata</taxon>
        <taxon>Euteleostomi</taxon>
        <taxon>Archelosauria</taxon>
        <taxon>Testudinata</taxon>
        <taxon>Testudines</taxon>
        <taxon>Cryptodira</taxon>
        <taxon>Durocryptodira</taxon>
        <taxon>Testudinoidea</taxon>
        <taxon>Geoemydidae</taxon>
        <taxon>Geoemydinae</taxon>
        <taxon>Mauremys</taxon>
    </lineage>
</organism>
<evidence type="ECO:0000313" key="7">
    <source>
        <dbReference type="Proteomes" id="UP000827986"/>
    </source>
</evidence>
<dbReference type="SUPFAM" id="SSF53927">
    <property type="entry name" value="Cytidine deaminase-like"/>
    <property type="match status" value="1"/>
</dbReference>
<evidence type="ECO:0000256" key="3">
    <source>
        <dbReference type="ARBA" id="ARBA00038160"/>
    </source>
</evidence>
<comment type="caution">
    <text evidence="6">The sequence shown here is derived from an EMBL/GenBank/DDBJ whole genome shotgun (WGS) entry which is preliminary data.</text>
</comment>
<keyword evidence="2" id="KW-0819">tRNA processing</keyword>
<feature type="region of interest" description="Disordered" evidence="4">
    <location>
        <begin position="1"/>
        <end position="32"/>
    </location>
</feature>
<dbReference type="InterPro" id="IPR016193">
    <property type="entry name" value="Cytidine_deaminase-like"/>
</dbReference>
<feature type="domain" description="CMP/dCMP-type deaminase" evidence="5">
    <location>
        <begin position="176"/>
        <end position="330"/>
    </location>
</feature>
<proteinExistence type="inferred from homology"/>
<feature type="compositionally biased region" description="Gly residues" evidence="4">
    <location>
        <begin position="1"/>
        <end position="11"/>
    </location>
</feature>
<evidence type="ECO:0000259" key="5">
    <source>
        <dbReference type="PROSITE" id="PS51747"/>
    </source>
</evidence>
<name>A0A9D3X569_9SAUR</name>
<dbReference type="GO" id="GO:0052717">
    <property type="term" value="F:tRNA-specific adenosine-34 deaminase activity"/>
    <property type="evidence" value="ECO:0007669"/>
    <property type="project" value="TreeGrafter"/>
</dbReference>
<dbReference type="GO" id="GO:0005634">
    <property type="term" value="C:nucleus"/>
    <property type="evidence" value="ECO:0007669"/>
    <property type="project" value="TreeGrafter"/>
</dbReference>
<dbReference type="GO" id="GO:0005737">
    <property type="term" value="C:cytoplasm"/>
    <property type="evidence" value="ECO:0007669"/>
    <property type="project" value="TreeGrafter"/>
</dbReference>
<dbReference type="InterPro" id="IPR002125">
    <property type="entry name" value="CMP_dCMP_dom"/>
</dbReference>
<dbReference type="PANTHER" id="PTHR11079:SF156">
    <property type="entry name" value="INACTIVE TRNA-SPECIFIC ADENOSINE DEAMINASE-LIKE PROTEIN 3-RELATED"/>
    <property type="match status" value="1"/>
</dbReference>
<sequence length="348" mass="37492">MGAGPGLGAKAGRGAMEPDCKRRRMEEPADPPWEPVLVLPELESQEVELTPAYAAPVLLRTETSRLVRELAAARPLPELPHLKRVRARGGTQPLELLLCPAGPSPGASRPLAELLPAGRVDVRGLGEPFLVQVPARAPLTRPQFEAAARHWPTAFHENKRTSRALAGRLFTPQDKAAMEAHMQQAVRAARRGAELGMVPAGAAVVEPATGRVLAVGHDCRNGLHPLLHAAMVCIDLVARGQGGGAYSYRDYPACSFLPPDGCPLPGEGLPYICTGYDLYLTREPCVMCAMALVHSRIQRVFYGAASPHGALGSGYRLHGRPDLNHRYEVFRGVLEGPCRRLGREPAAR</sequence>
<reference evidence="6" key="1">
    <citation type="submission" date="2021-09" db="EMBL/GenBank/DDBJ databases">
        <title>The genome of Mauremys mutica provides insights into the evolution of semi-aquatic lifestyle.</title>
        <authorList>
            <person name="Gong S."/>
            <person name="Gao Y."/>
        </authorList>
    </citation>
    <scope>NUCLEOTIDE SEQUENCE</scope>
    <source>
        <strain evidence="6">MM-2020</strain>
        <tissue evidence="6">Muscle</tissue>
    </source>
</reference>
<feature type="compositionally biased region" description="Basic and acidic residues" evidence="4">
    <location>
        <begin position="16"/>
        <end position="27"/>
    </location>
</feature>
<protein>
    <recommendedName>
        <fullName evidence="5">CMP/dCMP-type deaminase domain-containing protein</fullName>
    </recommendedName>
</protein>
<dbReference type="Gene3D" id="3.40.140.10">
    <property type="entry name" value="Cytidine Deaminase, domain 2"/>
    <property type="match status" value="1"/>
</dbReference>
<dbReference type="Pfam" id="PF00383">
    <property type="entry name" value="dCMP_cyt_deam_1"/>
    <property type="match status" value="1"/>
</dbReference>
<dbReference type="GO" id="GO:0008033">
    <property type="term" value="P:tRNA processing"/>
    <property type="evidence" value="ECO:0007669"/>
    <property type="project" value="UniProtKB-KW"/>
</dbReference>
<dbReference type="OrthoDB" id="3180714at2759"/>
<dbReference type="PROSITE" id="PS51747">
    <property type="entry name" value="CYT_DCMP_DEAMINASES_2"/>
    <property type="match status" value="1"/>
</dbReference>
<dbReference type="EMBL" id="JAHDVG010000481">
    <property type="protein sequence ID" value="KAH1174064.1"/>
    <property type="molecule type" value="Genomic_DNA"/>
</dbReference>
<evidence type="ECO:0000256" key="1">
    <source>
        <dbReference type="ARBA" id="ARBA00001947"/>
    </source>
</evidence>
<dbReference type="FunFam" id="3.40.140.10:FF:000062">
    <property type="entry name" value="tRNA-specific adenosine deaminase-like protein 3"/>
    <property type="match status" value="1"/>
</dbReference>
<gene>
    <name evidence="6" type="ORF">KIL84_008458</name>
</gene>
<evidence type="ECO:0000256" key="4">
    <source>
        <dbReference type="SAM" id="MobiDB-lite"/>
    </source>
</evidence>
<dbReference type="AlphaFoldDB" id="A0A9D3X569"/>
<evidence type="ECO:0000313" key="6">
    <source>
        <dbReference type="EMBL" id="KAH1174064.1"/>
    </source>
</evidence>
<comment type="similarity">
    <text evidence="3">Belongs to the cytidine and deoxycytidylate deaminase family. ADAT3 subfamily.</text>
</comment>
<evidence type="ECO:0000256" key="2">
    <source>
        <dbReference type="ARBA" id="ARBA00022694"/>
    </source>
</evidence>
<dbReference type="CDD" id="cd01285">
    <property type="entry name" value="nucleoside_deaminase"/>
    <property type="match status" value="1"/>
</dbReference>
<dbReference type="Proteomes" id="UP000827986">
    <property type="component" value="Unassembled WGS sequence"/>
</dbReference>
<dbReference type="PANTHER" id="PTHR11079">
    <property type="entry name" value="CYTOSINE DEAMINASE FAMILY MEMBER"/>
    <property type="match status" value="1"/>
</dbReference>
<comment type="cofactor">
    <cofactor evidence="1">
        <name>Zn(2+)</name>
        <dbReference type="ChEBI" id="CHEBI:29105"/>
    </cofactor>
</comment>
<keyword evidence="7" id="KW-1185">Reference proteome</keyword>
<accession>A0A9D3X569</accession>